<dbReference type="InterPro" id="IPR008274">
    <property type="entry name" value="AldOxase/xan_DH_MoCoBD1"/>
</dbReference>
<evidence type="ECO:0000256" key="1">
    <source>
        <dbReference type="SAM" id="Phobius"/>
    </source>
</evidence>
<dbReference type="PIRSF" id="PIRSF036389">
    <property type="entry name" value="IOR_B"/>
    <property type="match status" value="1"/>
</dbReference>
<dbReference type="Proteomes" id="UP001246372">
    <property type="component" value="Unassembled WGS sequence"/>
</dbReference>
<feature type="transmembrane region" description="Helical" evidence="1">
    <location>
        <begin position="18"/>
        <end position="36"/>
    </location>
</feature>
<dbReference type="Gene3D" id="3.30.365.10">
    <property type="entry name" value="Aldehyde oxidase/xanthine dehydrogenase, molybdopterin binding domain"/>
    <property type="match status" value="4"/>
</dbReference>
<dbReference type="InterPro" id="IPR012368">
    <property type="entry name" value="OxRdtase_Mopterin-bd_su_IorB"/>
</dbReference>
<evidence type="ECO:0000313" key="4">
    <source>
        <dbReference type="Proteomes" id="UP001246372"/>
    </source>
</evidence>
<dbReference type="PROSITE" id="PS51318">
    <property type="entry name" value="TAT"/>
    <property type="match status" value="1"/>
</dbReference>
<dbReference type="InterPro" id="IPR046867">
    <property type="entry name" value="AldOxase/xan_DH_MoCoBD2"/>
</dbReference>
<dbReference type="PANTHER" id="PTHR47495">
    <property type="entry name" value="ALDEHYDE DEHYDROGENASE"/>
    <property type="match status" value="1"/>
</dbReference>
<keyword evidence="1" id="KW-1133">Transmembrane helix</keyword>
<keyword evidence="4" id="KW-1185">Reference proteome</keyword>
<dbReference type="RefSeq" id="WP_315652465.1">
    <property type="nucleotide sequence ID" value="NZ_JAVXZY010000010.1"/>
</dbReference>
<proteinExistence type="predicted"/>
<evidence type="ECO:0000259" key="2">
    <source>
        <dbReference type="SMART" id="SM01008"/>
    </source>
</evidence>
<dbReference type="Pfam" id="PF20256">
    <property type="entry name" value="MoCoBD_2"/>
    <property type="match status" value="2"/>
</dbReference>
<keyword evidence="1" id="KW-0812">Transmembrane</keyword>
<dbReference type="Gene3D" id="3.90.1170.50">
    <property type="entry name" value="Aldehyde oxidase/xanthine dehydrogenase, a/b hammerhead"/>
    <property type="match status" value="1"/>
</dbReference>
<dbReference type="SMART" id="SM01008">
    <property type="entry name" value="Ald_Xan_dh_C"/>
    <property type="match status" value="1"/>
</dbReference>
<reference evidence="3" key="1">
    <citation type="submission" date="2023-09" db="EMBL/GenBank/DDBJ databases">
        <title>Paucibacter sp. APW11 Genome sequencing and assembly.</title>
        <authorList>
            <person name="Kim I."/>
        </authorList>
    </citation>
    <scope>NUCLEOTIDE SEQUENCE</scope>
    <source>
        <strain evidence="3">APW11</strain>
    </source>
</reference>
<dbReference type="SUPFAM" id="SSF56003">
    <property type="entry name" value="Molybdenum cofactor-binding domain"/>
    <property type="match status" value="2"/>
</dbReference>
<protein>
    <submittedName>
        <fullName evidence="3">Xanthine dehydrogenase family protein molybdopterin-binding subunit</fullName>
    </submittedName>
</protein>
<name>A0ABU3PG58_9BURK</name>
<evidence type="ECO:0000313" key="3">
    <source>
        <dbReference type="EMBL" id="MDT9001579.1"/>
    </source>
</evidence>
<keyword evidence="1" id="KW-0472">Membrane</keyword>
<sequence length="759" mass="80959">MSAPSPSQKGGSKLKRRSFLIAGGLLGGGVLLGVGLKPPTARERLGEARLFQHEGQVALNAWVRITPQNEVVVALPRSEMGQGVHTALAMLVAEELDADWSQVRVEQAAVAKVYANAALLLNVVPMMSDDESWAARLTRSALQGLGYALQLQVTGGSSSVRDAWEPMRLAGATARAMLVDAAAAMWQLKAEELTVAKGQVLHAASGRSASFGALADAAAKMAPRRDIAMKDPQHYQLIGKPVPRLDVAAKSNGSAQFGIDVRPEGLVYAAIRQSPVFGGTLKSFDAKAIGQQRGIIDVLPVGSNAVAVLADRYWRAAQALQQLPVVFDEGPHAALDSAQIRQQLLDALPQSGSGFRSEGDAAQQLAQAGKSIEALYEAPFLAHSAMEPINCTAQFKDGRLTVWCGTQVPDIARWRAAAVAGIASDHVDLHVPLLGGGFGRRLEVDMVEQAVELALKTKGRPVKLLWSREEDIQHDMYRPVALASFKAALDDQGRPLAWLNHVAAPSIGLATMERLLPKVAADAPDKNQVEGAFDLPYAVPNLSVRQHRVKTPVPIGSWRSVGHSYNAFFTEGFIDELAHAAGKDPFEYRRSLLAAKPRHTGVLELVAAKAGWGQVLPAGRARGIALHESFGSWCAQVAEVSLENGQPRVHRVVCAIDCGLVVNPDTVEAQMQSAIVYGLSAALFGEITIKAGRVEQSNFPSYEAVRMAQMPQIEVHIVPSRAAPGGVGEPGTPPIAPAVANALFALTGQRLRKLPLRLA</sequence>
<comment type="caution">
    <text evidence="3">The sequence shown here is derived from an EMBL/GenBank/DDBJ whole genome shotgun (WGS) entry which is preliminary data.</text>
</comment>
<accession>A0ABU3PG58</accession>
<dbReference type="InterPro" id="IPR000674">
    <property type="entry name" value="Ald_Oxase/Xan_DH_a/b"/>
</dbReference>
<dbReference type="EMBL" id="JAVXZY010000010">
    <property type="protein sequence ID" value="MDT9001579.1"/>
    <property type="molecule type" value="Genomic_DNA"/>
</dbReference>
<gene>
    <name evidence="3" type="ORF">RQP53_20045</name>
</gene>
<feature type="domain" description="Aldehyde oxidase/xanthine dehydrogenase a/b hammerhead" evidence="2">
    <location>
        <begin position="252"/>
        <end position="331"/>
    </location>
</feature>
<dbReference type="InterPro" id="IPR052516">
    <property type="entry name" value="N-heterocyclic_Hydroxylase"/>
</dbReference>
<dbReference type="Pfam" id="PF02738">
    <property type="entry name" value="MoCoBD_1"/>
    <property type="match status" value="1"/>
</dbReference>
<organism evidence="3 4">
    <name type="scientific">Roseateles aquae</name>
    <dbReference type="NCBI Taxonomy" id="3077235"/>
    <lineage>
        <taxon>Bacteria</taxon>
        <taxon>Pseudomonadati</taxon>
        <taxon>Pseudomonadota</taxon>
        <taxon>Betaproteobacteria</taxon>
        <taxon>Burkholderiales</taxon>
        <taxon>Sphaerotilaceae</taxon>
        <taxon>Roseateles</taxon>
    </lineage>
</organism>
<dbReference type="InterPro" id="IPR037165">
    <property type="entry name" value="AldOxase/xan_DH_Mopterin-bd_sf"/>
</dbReference>
<dbReference type="InterPro" id="IPR006311">
    <property type="entry name" value="TAT_signal"/>
</dbReference>
<dbReference type="PANTHER" id="PTHR47495:SF2">
    <property type="entry name" value="ALDEHYDE DEHYDROGENASE"/>
    <property type="match status" value="1"/>
</dbReference>